<dbReference type="InterPro" id="IPR003607">
    <property type="entry name" value="HD/PDEase_dom"/>
</dbReference>
<sequence length="194" mass="22344">MPEFNYKEYIKKFEYLSEKVLLRKKQFNDFVKFLKQKTEFFDAPASTIYHLNMEHGLLYHSVGVAETLLKIKSALMPELSDESCVICGLFHDAGKAGLPGAPLYLKTKKGYEINKNLVEMQVAIRSLFLISKFFDLSADEAQAITYHDGQYIPQGRDVAHRETPLLTILHFADFYTAHIIEQDMPIIHHPSFIK</sequence>
<protein>
    <recommendedName>
        <fullName evidence="1">HD domain-containing protein</fullName>
    </recommendedName>
</protein>
<accession>A0A1F7WZL0</accession>
<feature type="domain" description="HD" evidence="1">
    <location>
        <begin position="58"/>
        <end position="169"/>
    </location>
</feature>
<evidence type="ECO:0000259" key="1">
    <source>
        <dbReference type="Pfam" id="PF01966"/>
    </source>
</evidence>
<dbReference type="STRING" id="1817813.A2008_11840"/>
<reference evidence="2 3" key="1">
    <citation type="journal article" date="2016" name="Nat. Commun.">
        <title>Thousands of microbial genomes shed light on interconnected biogeochemical processes in an aquifer system.</title>
        <authorList>
            <person name="Anantharaman K."/>
            <person name="Brown C.T."/>
            <person name="Hug L.A."/>
            <person name="Sharon I."/>
            <person name="Castelle C.J."/>
            <person name="Probst A.J."/>
            <person name="Thomas B.C."/>
            <person name="Singh A."/>
            <person name="Wilkins M.J."/>
            <person name="Karaoz U."/>
            <person name="Brodie E.L."/>
            <person name="Williams K.H."/>
            <person name="Hubbard S.S."/>
            <person name="Banfield J.F."/>
        </authorList>
    </citation>
    <scope>NUCLEOTIDE SEQUENCE [LARGE SCALE GENOMIC DNA]</scope>
</reference>
<gene>
    <name evidence="2" type="ORF">A2008_11840</name>
</gene>
<dbReference type="Proteomes" id="UP000178735">
    <property type="component" value="Unassembled WGS sequence"/>
</dbReference>
<evidence type="ECO:0000313" key="3">
    <source>
        <dbReference type="Proteomes" id="UP000178735"/>
    </source>
</evidence>
<proteinExistence type="predicted"/>
<comment type="caution">
    <text evidence="2">The sequence shown here is derived from an EMBL/GenBank/DDBJ whole genome shotgun (WGS) entry which is preliminary data.</text>
</comment>
<name>A0A1F7WZL0_9BACT</name>
<dbReference type="AlphaFoldDB" id="A0A1F7WZL0"/>
<organism evidence="2 3">
    <name type="scientific">Candidatus Wallbacteria bacterium GWC2_49_35</name>
    <dbReference type="NCBI Taxonomy" id="1817813"/>
    <lineage>
        <taxon>Bacteria</taxon>
        <taxon>Candidatus Walliibacteriota</taxon>
    </lineage>
</organism>
<dbReference type="Gene3D" id="1.10.3210.10">
    <property type="entry name" value="Hypothetical protein af1432"/>
    <property type="match status" value="1"/>
</dbReference>
<dbReference type="InterPro" id="IPR006674">
    <property type="entry name" value="HD_domain"/>
</dbReference>
<evidence type="ECO:0000313" key="2">
    <source>
        <dbReference type="EMBL" id="OGM07899.1"/>
    </source>
</evidence>
<dbReference type="SUPFAM" id="SSF109604">
    <property type="entry name" value="HD-domain/PDEase-like"/>
    <property type="match status" value="1"/>
</dbReference>
<dbReference type="Pfam" id="PF01966">
    <property type="entry name" value="HD"/>
    <property type="match status" value="1"/>
</dbReference>
<dbReference type="CDD" id="cd00077">
    <property type="entry name" value="HDc"/>
    <property type="match status" value="1"/>
</dbReference>
<dbReference type="EMBL" id="MGFH01000035">
    <property type="protein sequence ID" value="OGM07899.1"/>
    <property type="molecule type" value="Genomic_DNA"/>
</dbReference>